<name>A0A402AEX0_9CHLR</name>
<evidence type="ECO:0000313" key="2">
    <source>
        <dbReference type="EMBL" id="GCE17667.1"/>
    </source>
</evidence>
<evidence type="ECO:0008006" key="4">
    <source>
        <dbReference type="Google" id="ProtNLM"/>
    </source>
</evidence>
<proteinExistence type="predicted"/>
<sequence length="118" mass="13266">MYNLTVTQDHTYTVGANQWIVHNANCKVSELDPLHSSATSGRRPELENLSDQELLESVNNPRNGDPIKINTRTEKVVDGNGRAYELLNRASSPMSSITPDTLVHYEPYTPMSIPEPWE</sequence>
<accession>A0A402AEX0</accession>
<feature type="region of interest" description="Disordered" evidence="1">
    <location>
        <begin position="34"/>
        <end position="68"/>
    </location>
</feature>
<evidence type="ECO:0000313" key="3">
    <source>
        <dbReference type="Proteomes" id="UP000287188"/>
    </source>
</evidence>
<organism evidence="2 3">
    <name type="scientific">Dictyobacter kobayashii</name>
    <dbReference type="NCBI Taxonomy" id="2014872"/>
    <lineage>
        <taxon>Bacteria</taxon>
        <taxon>Bacillati</taxon>
        <taxon>Chloroflexota</taxon>
        <taxon>Ktedonobacteria</taxon>
        <taxon>Ktedonobacterales</taxon>
        <taxon>Dictyobacteraceae</taxon>
        <taxon>Dictyobacter</taxon>
    </lineage>
</organism>
<feature type="region of interest" description="Disordered" evidence="1">
    <location>
        <begin position="95"/>
        <end position="118"/>
    </location>
</feature>
<dbReference type="EMBL" id="BIFS01000001">
    <property type="protein sequence ID" value="GCE17667.1"/>
    <property type="molecule type" value="Genomic_DNA"/>
</dbReference>
<dbReference type="Proteomes" id="UP000287188">
    <property type="component" value="Unassembled WGS sequence"/>
</dbReference>
<protein>
    <recommendedName>
        <fullName evidence="4">Intein C-terminal splicing domain-containing protein</fullName>
    </recommendedName>
</protein>
<gene>
    <name evidence="2" type="ORF">KDK_14670</name>
</gene>
<reference evidence="3" key="1">
    <citation type="submission" date="2018-12" db="EMBL/GenBank/DDBJ databases">
        <title>Tengunoibacter tsumagoiensis gen. nov., sp. nov., Dictyobacter kobayashii sp. nov., D. alpinus sp. nov., and D. joshuensis sp. nov. and description of Dictyobacteraceae fam. nov. within the order Ktedonobacterales isolated from Tengu-no-mugimeshi.</title>
        <authorList>
            <person name="Wang C.M."/>
            <person name="Zheng Y."/>
            <person name="Sakai Y."/>
            <person name="Toyoda A."/>
            <person name="Minakuchi Y."/>
            <person name="Abe K."/>
            <person name="Yokota A."/>
            <person name="Yabe S."/>
        </authorList>
    </citation>
    <scope>NUCLEOTIDE SEQUENCE [LARGE SCALE GENOMIC DNA]</scope>
    <source>
        <strain evidence="3">Uno11</strain>
    </source>
</reference>
<keyword evidence="3" id="KW-1185">Reference proteome</keyword>
<dbReference type="InterPro" id="IPR030934">
    <property type="entry name" value="Intein_C"/>
</dbReference>
<comment type="caution">
    <text evidence="2">The sequence shown here is derived from an EMBL/GenBank/DDBJ whole genome shotgun (WGS) entry which is preliminary data.</text>
</comment>
<dbReference type="NCBIfam" id="TIGR01443">
    <property type="entry name" value="intein_Cterm"/>
    <property type="match status" value="1"/>
</dbReference>
<dbReference type="AlphaFoldDB" id="A0A402AEX0"/>
<evidence type="ECO:0000256" key="1">
    <source>
        <dbReference type="SAM" id="MobiDB-lite"/>
    </source>
</evidence>